<reference evidence="1 2" key="1">
    <citation type="journal article" date="2015" name="Nat. Commun.">
        <title>Outbred genome sequencing and CRISPR/Cas9 gene editing in butterflies.</title>
        <authorList>
            <person name="Li X."/>
            <person name="Fan D."/>
            <person name="Zhang W."/>
            <person name="Liu G."/>
            <person name="Zhang L."/>
            <person name="Zhao L."/>
            <person name="Fang X."/>
            <person name="Chen L."/>
            <person name="Dong Y."/>
            <person name="Chen Y."/>
            <person name="Ding Y."/>
            <person name="Zhao R."/>
            <person name="Feng M."/>
            <person name="Zhu Y."/>
            <person name="Feng Y."/>
            <person name="Jiang X."/>
            <person name="Zhu D."/>
            <person name="Xiang H."/>
            <person name="Feng X."/>
            <person name="Li S."/>
            <person name="Wang J."/>
            <person name="Zhang G."/>
            <person name="Kronforst M.R."/>
            <person name="Wang W."/>
        </authorList>
    </citation>
    <scope>NUCLEOTIDE SEQUENCE [LARGE SCALE GENOMIC DNA]</scope>
    <source>
        <strain evidence="1">Ya'a_city_454_Px</strain>
        <tissue evidence="1">Whole body</tissue>
    </source>
</reference>
<dbReference type="EMBL" id="KQ459324">
    <property type="protein sequence ID" value="KPJ01673.1"/>
    <property type="molecule type" value="Genomic_DNA"/>
</dbReference>
<gene>
    <name evidence="1" type="ORF">RR46_08710</name>
</gene>
<sequence>MRVICNSQRADDVRPPPFRSLAPALTVRTRAACDVRRAMCGELHGLRME</sequence>
<evidence type="ECO:0000313" key="2">
    <source>
        <dbReference type="Proteomes" id="UP000053268"/>
    </source>
</evidence>
<protein>
    <submittedName>
        <fullName evidence="1">Uncharacterized protein</fullName>
    </submittedName>
</protein>
<evidence type="ECO:0000313" key="1">
    <source>
        <dbReference type="EMBL" id="KPJ01673.1"/>
    </source>
</evidence>
<organism evidence="1 2">
    <name type="scientific">Papilio xuthus</name>
    <name type="common">Asian swallowtail butterfly</name>
    <dbReference type="NCBI Taxonomy" id="66420"/>
    <lineage>
        <taxon>Eukaryota</taxon>
        <taxon>Metazoa</taxon>
        <taxon>Ecdysozoa</taxon>
        <taxon>Arthropoda</taxon>
        <taxon>Hexapoda</taxon>
        <taxon>Insecta</taxon>
        <taxon>Pterygota</taxon>
        <taxon>Neoptera</taxon>
        <taxon>Endopterygota</taxon>
        <taxon>Lepidoptera</taxon>
        <taxon>Glossata</taxon>
        <taxon>Ditrysia</taxon>
        <taxon>Papilionoidea</taxon>
        <taxon>Papilionidae</taxon>
        <taxon>Papilioninae</taxon>
        <taxon>Papilio</taxon>
    </lineage>
</organism>
<accession>A0A194Q825</accession>
<dbReference type="Proteomes" id="UP000053268">
    <property type="component" value="Unassembled WGS sequence"/>
</dbReference>
<keyword evidence="2" id="KW-1185">Reference proteome</keyword>
<dbReference type="AlphaFoldDB" id="A0A194Q825"/>
<name>A0A194Q825_PAPXU</name>
<proteinExistence type="predicted"/>